<accession>A0A951PSG8</accession>
<dbReference type="InterPro" id="IPR044974">
    <property type="entry name" value="Disease_R_plants"/>
</dbReference>
<feature type="domain" description="NB-ARC" evidence="2">
    <location>
        <begin position="159"/>
        <end position="263"/>
    </location>
</feature>
<proteinExistence type="predicted"/>
<dbReference type="PANTHER" id="PTHR23155:SF1200">
    <property type="entry name" value="OS11G0647000 PROTEIN"/>
    <property type="match status" value="1"/>
</dbReference>
<evidence type="ECO:0000313" key="4">
    <source>
        <dbReference type="Proteomes" id="UP000753908"/>
    </source>
</evidence>
<dbReference type="SUPFAM" id="SSF52540">
    <property type="entry name" value="P-loop containing nucleoside triphosphate hydrolases"/>
    <property type="match status" value="1"/>
</dbReference>
<dbReference type="InterPro" id="IPR027417">
    <property type="entry name" value="P-loop_NTPase"/>
</dbReference>
<dbReference type="Pfam" id="PF00931">
    <property type="entry name" value="NB-ARC"/>
    <property type="match status" value="1"/>
</dbReference>
<sequence length="603" mass="68079">MTNIALKMPLQSSISLQKPKTDGTPPPLKPHHAGQKHQNNVPSRSRQRGVILTRQGWDKLQTAKFQAEFEEKASDRFTLEELSERTQLALNTISKVLGRSEPVDRYSLQTVFQSFGLELNRSDYSHPNSPLKGLDTRQKHPSQDWGEAMDVSLFCGGETELTTLRQWVLEEHCRMVAVLGMGGIGKSTLAVKLASQVEQEFEIVVWRSLHNAPSLEELVDSILPFLLHTKGEASLLPGSLDRKIAKLMDCLRSSRCLLILDNMETILASGDHSGRCRAGYESYHQLLQYIGAIPHQSCVILTSREKHREIALLEGKTLPVRSLHLGALKPTEGRELFEQKGQFIASEIEWNALIEHYSGNPLALKLVATATQELFNGRIAEVLKYVEQGLLVFDDIHDVLDRQFERLSPVEQEVMLWLAIHQEPVSLDELKESLVSIGSKQELPGALNSLLRRSLIEKAEPTLVELTTSALIEENITHFSLQPIVMKYVLARLIRQVCHEIEQQQIGLLKTHCLFQAEAIDLRFSQGETPRANAAALRDLVGKLQKKLIVQPIAEWLLTEAKKPQEIKQWLEELLEQQRQASLPSGYTITNLLSLLMYDKQKQ</sequence>
<dbReference type="GO" id="GO:0043531">
    <property type="term" value="F:ADP binding"/>
    <property type="evidence" value="ECO:0007669"/>
    <property type="project" value="InterPro"/>
</dbReference>
<comment type="caution">
    <text evidence="3">The sequence shown here is derived from an EMBL/GenBank/DDBJ whole genome shotgun (WGS) entry which is preliminary data.</text>
</comment>
<dbReference type="PANTHER" id="PTHR23155">
    <property type="entry name" value="DISEASE RESISTANCE PROTEIN RP"/>
    <property type="match status" value="1"/>
</dbReference>
<evidence type="ECO:0000313" key="3">
    <source>
        <dbReference type="EMBL" id="MBW4548524.1"/>
    </source>
</evidence>
<dbReference type="Proteomes" id="UP000753908">
    <property type="component" value="Unassembled WGS sequence"/>
</dbReference>
<dbReference type="Gene3D" id="3.40.50.300">
    <property type="entry name" value="P-loop containing nucleotide triphosphate hydrolases"/>
    <property type="match status" value="1"/>
</dbReference>
<feature type="region of interest" description="Disordered" evidence="1">
    <location>
        <begin position="1"/>
        <end position="47"/>
    </location>
</feature>
<dbReference type="PRINTS" id="PR00364">
    <property type="entry name" value="DISEASERSIST"/>
</dbReference>
<protein>
    <submittedName>
        <fullName evidence="3">NACHT domain-containing protein</fullName>
    </submittedName>
</protein>
<reference evidence="3" key="2">
    <citation type="journal article" date="2022" name="Microbiol. Resour. Announc.">
        <title>Metagenome Sequencing to Explore Phylogenomics of Terrestrial Cyanobacteria.</title>
        <authorList>
            <person name="Ward R.D."/>
            <person name="Stajich J.E."/>
            <person name="Johansen J.R."/>
            <person name="Huntemann M."/>
            <person name="Clum A."/>
            <person name="Foster B."/>
            <person name="Foster B."/>
            <person name="Roux S."/>
            <person name="Palaniappan K."/>
            <person name="Varghese N."/>
            <person name="Mukherjee S."/>
            <person name="Reddy T.B.K."/>
            <person name="Daum C."/>
            <person name="Copeland A."/>
            <person name="Chen I.A."/>
            <person name="Ivanova N.N."/>
            <person name="Kyrpides N.C."/>
            <person name="Shapiro N."/>
            <person name="Eloe-Fadrosh E.A."/>
            <person name="Pietrasiak N."/>
        </authorList>
    </citation>
    <scope>NUCLEOTIDE SEQUENCE</scope>
    <source>
        <strain evidence="3">CPER-KK1</strain>
    </source>
</reference>
<evidence type="ECO:0000259" key="2">
    <source>
        <dbReference type="Pfam" id="PF00931"/>
    </source>
</evidence>
<dbReference type="AlphaFoldDB" id="A0A951PSG8"/>
<dbReference type="EMBL" id="JAHHIF010000064">
    <property type="protein sequence ID" value="MBW4548524.1"/>
    <property type="molecule type" value="Genomic_DNA"/>
</dbReference>
<evidence type="ECO:0000256" key="1">
    <source>
        <dbReference type="SAM" id="MobiDB-lite"/>
    </source>
</evidence>
<organism evidence="3 4">
    <name type="scientific">Symplocastrum torsivum CPER-KK1</name>
    <dbReference type="NCBI Taxonomy" id="450513"/>
    <lineage>
        <taxon>Bacteria</taxon>
        <taxon>Bacillati</taxon>
        <taxon>Cyanobacteriota</taxon>
        <taxon>Cyanophyceae</taxon>
        <taxon>Oscillatoriophycideae</taxon>
        <taxon>Oscillatoriales</taxon>
        <taxon>Microcoleaceae</taxon>
        <taxon>Symplocastrum</taxon>
    </lineage>
</organism>
<dbReference type="InterPro" id="IPR002182">
    <property type="entry name" value="NB-ARC"/>
</dbReference>
<name>A0A951PSG8_9CYAN</name>
<reference evidence="3" key="1">
    <citation type="submission" date="2021-05" db="EMBL/GenBank/DDBJ databases">
        <authorList>
            <person name="Pietrasiak N."/>
            <person name="Ward R."/>
            <person name="Stajich J.E."/>
            <person name="Kurbessoian T."/>
        </authorList>
    </citation>
    <scope>NUCLEOTIDE SEQUENCE</scope>
    <source>
        <strain evidence="3">CPER-KK1</strain>
    </source>
</reference>
<gene>
    <name evidence="3" type="ORF">KME25_29430</name>
</gene>
<dbReference type="GO" id="GO:0098542">
    <property type="term" value="P:defense response to other organism"/>
    <property type="evidence" value="ECO:0007669"/>
    <property type="project" value="TreeGrafter"/>
</dbReference>